<keyword evidence="5" id="KW-1185">Reference proteome</keyword>
<dbReference type="Gene3D" id="1.25.40.10">
    <property type="entry name" value="Tetratricopeptide repeat domain"/>
    <property type="match status" value="1"/>
</dbReference>
<dbReference type="PANTHER" id="PTHR44943">
    <property type="entry name" value="CELLULOSE SYNTHASE OPERON PROTEIN C"/>
    <property type="match status" value="1"/>
</dbReference>
<evidence type="ECO:0000313" key="5">
    <source>
        <dbReference type="Proteomes" id="UP000198729"/>
    </source>
</evidence>
<evidence type="ECO:0000256" key="2">
    <source>
        <dbReference type="ARBA" id="ARBA00022803"/>
    </source>
</evidence>
<dbReference type="SUPFAM" id="SSF48452">
    <property type="entry name" value="TPR-like"/>
    <property type="match status" value="1"/>
</dbReference>
<gene>
    <name evidence="4" type="ORF">NSMM_90015</name>
</gene>
<dbReference type="STRING" id="51642.NSMM_90015"/>
<sequence>MKSLDFMAKKLAAGWLFFCLIYLTGCAHTSIADKSTPEELKQKALQSAVVHTELAGQYYQRGQYRVAIEEAGIALKSKPDYAPAYNMLGLIYMDLQEDTRAEENFERALKIAGNDPDTHNNYGWFLCQRRESRIEQSVSHFMQAISDPLYDVPEKSYTNAGLCILKLPDYDRARTFFREALIIRPGYALARLGLIELDLKRGNLETAESEIARHLKTYPATAESLWLAVRIAQASNDMNARANYAFQLQRRFPDSREARALRAGKVNHE</sequence>
<feature type="repeat" description="TPR" evidence="3">
    <location>
        <begin position="82"/>
        <end position="115"/>
    </location>
</feature>
<evidence type="ECO:0000256" key="3">
    <source>
        <dbReference type="PROSITE-ProRule" id="PRU00339"/>
    </source>
</evidence>
<evidence type="ECO:0000256" key="1">
    <source>
        <dbReference type="ARBA" id="ARBA00022737"/>
    </source>
</evidence>
<keyword evidence="1" id="KW-0677">Repeat</keyword>
<dbReference type="EMBL" id="FMWO01000102">
    <property type="protein sequence ID" value="SCZ87048.1"/>
    <property type="molecule type" value="Genomic_DNA"/>
</dbReference>
<dbReference type="Proteomes" id="UP000198729">
    <property type="component" value="Unassembled WGS sequence"/>
</dbReference>
<dbReference type="InterPro" id="IPR019734">
    <property type="entry name" value="TPR_rpt"/>
</dbReference>
<dbReference type="Pfam" id="PF13432">
    <property type="entry name" value="TPR_16"/>
    <property type="match status" value="1"/>
</dbReference>
<feature type="repeat" description="TPR" evidence="3">
    <location>
        <begin position="154"/>
        <end position="187"/>
    </location>
</feature>
<reference evidence="4 5" key="1">
    <citation type="submission" date="2016-10" db="EMBL/GenBank/DDBJ databases">
        <authorList>
            <person name="de Groot N.N."/>
        </authorList>
    </citation>
    <scope>NUCLEOTIDE SEQUENCE [LARGE SCALE GENOMIC DNA]</scope>
    <source>
        <strain evidence="4">1</strain>
    </source>
</reference>
<dbReference type="SMART" id="SM00028">
    <property type="entry name" value="TPR"/>
    <property type="match status" value="3"/>
</dbReference>
<dbReference type="Pfam" id="PF14559">
    <property type="entry name" value="TPR_19"/>
    <property type="match status" value="1"/>
</dbReference>
<keyword evidence="2 3" id="KW-0802">TPR repeat</keyword>
<protein>
    <submittedName>
        <fullName evidence="4">Type IV pilus biogenesis/stability protein PilW</fullName>
    </submittedName>
</protein>
<proteinExistence type="predicted"/>
<dbReference type="RefSeq" id="WP_245654827.1">
    <property type="nucleotide sequence ID" value="NZ_FMWO01000102.1"/>
</dbReference>
<organism evidence="4 5">
    <name type="scientific">Nitrosomonas mobilis</name>
    <dbReference type="NCBI Taxonomy" id="51642"/>
    <lineage>
        <taxon>Bacteria</taxon>
        <taxon>Pseudomonadati</taxon>
        <taxon>Pseudomonadota</taxon>
        <taxon>Betaproteobacteria</taxon>
        <taxon>Nitrosomonadales</taxon>
        <taxon>Nitrosomonadaceae</taxon>
        <taxon>Nitrosomonas</taxon>
    </lineage>
</organism>
<dbReference type="InterPro" id="IPR011990">
    <property type="entry name" value="TPR-like_helical_dom_sf"/>
</dbReference>
<name>A0A1G5SIT8_9PROT</name>
<dbReference type="PROSITE" id="PS50005">
    <property type="entry name" value="TPR"/>
    <property type="match status" value="2"/>
</dbReference>
<dbReference type="AlphaFoldDB" id="A0A1G5SIT8"/>
<accession>A0A1G5SIT8</accession>
<dbReference type="InterPro" id="IPR013360">
    <property type="entry name" value="Pilus_4_PilW"/>
</dbReference>
<evidence type="ECO:0000313" key="4">
    <source>
        <dbReference type="EMBL" id="SCZ87048.1"/>
    </source>
</evidence>
<dbReference type="PANTHER" id="PTHR44943:SF5">
    <property type="entry name" value="BLL7697 PROTEIN"/>
    <property type="match status" value="1"/>
</dbReference>
<dbReference type="NCBIfam" id="TIGR02521">
    <property type="entry name" value="type_IV_pilW"/>
    <property type="match status" value="1"/>
</dbReference>
<dbReference type="InterPro" id="IPR051685">
    <property type="entry name" value="Ycf3/AcsC/BcsC/TPR_MFPF"/>
</dbReference>